<dbReference type="Proteomes" id="UP000283817">
    <property type="component" value="Unassembled WGS sequence"/>
</dbReference>
<gene>
    <name evidence="2" type="ORF">EHI47_27285</name>
</gene>
<feature type="chain" id="PRO_5030093814" evidence="1">
    <location>
        <begin position="31"/>
        <end position="121"/>
    </location>
</feature>
<feature type="signal peptide" evidence="1">
    <location>
        <begin position="1"/>
        <end position="30"/>
    </location>
</feature>
<dbReference type="RefSeq" id="WP_128411852.1">
    <property type="nucleotide sequence ID" value="NZ_JAAXDN010000003.1"/>
</dbReference>
<organism evidence="2 3">
    <name type="scientific">Rhizobium leguminosarum</name>
    <dbReference type="NCBI Taxonomy" id="384"/>
    <lineage>
        <taxon>Bacteria</taxon>
        <taxon>Pseudomonadati</taxon>
        <taxon>Pseudomonadota</taxon>
        <taxon>Alphaproteobacteria</taxon>
        <taxon>Hyphomicrobiales</taxon>
        <taxon>Rhizobiaceae</taxon>
        <taxon>Rhizobium/Agrobacterium group</taxon>
        <taxon>Rhizobium</taxon>
    </lineage>
</organism>
<name>A0A444HQF3_RHILE</name>
<protein>
    <submittedName>
        <fullName evidence="2">Uncharacterized protein</fullName>
    </submittedName>
</protein>
<evidence type="ECO:0000256" key="1">
    <source>
        <dbReference type="SAM" id="SignalP"/>
    </source>
</evidence>
<proteinExistence type="predicted"/>
<evidence type="ECO:0000313" key="2">
    <source>
        <dbReference type="EMBL" id="RWX24927.1"/>
    </source>
</evidence>
<sequence>MITFRNIITAGVVALTFAATSLTATTPALAHGGGGHGGGGFSRDGGHFGGGAHMGGGNFADRGFGAHHFGGAGHFGGHRDGRFAFHDRNRLFFGDDDYDPEQCQPEWLNQYGHRVLVEVCS</sequence>
<accession>A0A444HQF3</accession>
<reference evidence="2 3" key="1">
    <citation type="submission" date="2019-01" db="EMBL/GenBank/DDBJ databases">
        <title>RHIZO-ID as a novel technology for direct rhizobia identification.</title>
        <authorList>
            <person name="De Meyer S.E."/>
        </authorList>
    </citation>
    <scope>NUCLEOTIDE SEQUENCE [LARGE SCALE GENOMIC DNA]</scope>
    <source>
        <strain evidence="2 3">WSM448</strain>
    </source>
</reference>
<dbReference type="EMBL" id="SBHX01000065">
    <property type="protein sequence ID" value="RWX24927.1"/>
    <property type="molecule type" value="Genomic_DNA"/>
</dbReference>
<dbReference type="AlphaFoldDB" id="A0A444HQF3"/>
<keyword evidence="1" id="KW-0732">Signal</keyword>
<evidence type="ECO:0000313" key="3">
    <source>
        <dbReference type="Proteomes" id="UP000283817"/>
    </source>
</evidence>
<comment type="caution">
    <text evidence="2">The sequence shown here is derived from an EMBL/GenBank/DDBJ whole genome shotgun (WGS) entry which is preliminary data.</text>
</comment>